<evidence type="ECO:0000313" key="3">
    <source>
        <dbReference type="EMBL" id="GEM82017.1"/>
    </source>
</evidence>
<reference evidence="3 4" key="1">
    <citation type="submission" date="2019-07" db="EMBL/GenBank/DDBJ databases">
        <title>Whole genome shotgun sequence of Meiothermus hypogaeus NBRC 106114.</title>
        <authorList>
            <person name="Hosoyama A."/>
            <person name="Uohara A."/>
            <person name="Ohji S."/>
            <person name="Ichikawa N."/>
        </authorList>
    </citation>
    <scope>NUCLEOTIDE SEQUENCE [LARGE SCALE GENOMIC DNA]</scope>
    <source>
        <strain evidence="3 4">NBRC 106114</strain>
    </source>
</reference>
<keyword evidence="1" id="KW-0812">Transmembrane</keyword>
<dbReference type="EMBL" id="BJXL01000002">
    <property type="protein sequence ID" value="GEM82017.1"/>
    <property type="molecule type" value="Genomic_DNA"/>
</dbReference>
<dbReference type="Gene3D" id="2.160.20.10">
    <property type="entry name" value="Single-stranded right-handed beta-helix, Pectin lyase-like"/>
    <property type="match status" value="1"/>
</dbReference>
<evidence type="ECO:0000259" key="2">
    <source>
        <dbReference type="Pfam" id="PF05048"/>
    </source>
</evidence>
<proteinExistence type="predicted"/>
<organism evidence="3 4">
    <name type="scientific">Meiothermus hypogaeus NBRC 106114</name>
    <dbReference type="NCBI Taxonomy" id="1227553"/>
    <lineage>
        <taxon>Bacteria</taxon>
        <taxon>Thermotogati</taxon>
        <taxon>Deinococcota</taxon>
        <taxon>Deinococci</taxon>
        <taxon>Thermales</taxon>
        <taxon>Thermaceae</taxon>
        <taxon>Meiothermus</taxon>
    </lineage>
</organism>
<dbReference type="InterPro" id="IPR012334">
    <property type="entry name" value="Pectin_lyas_fold"/>
</dbReference>
<evidence type="ECO:0000256" key="1">
    <source>
        <dbReference type="SAM" id="Phobius"/>
    </source>
</evidence>
<gene>
    <name evidence="3" type="primary">nosD</name>
    <name evidence="3" type="ORF">MHY01S_01830</name>
</gene>
<dbReference type="InterPro" id="IPR006626">
    <property type="entry name" value="PbH1"/>
</dbReference>
<dbReference type="Pfam" id="PF05048">
    <property type="entry name" value="NosD"/>
    <property type="match status" value="1"/>
</dbReference>
<comment type="caution">
    <text evidence="3">The sequence shown here is derived from an EMBL/GenBank/DDBJ whole genome shotgun (WGS) entry which is preliminary data.</text>
</comment>
<feature type="transmembrane region" description="Helical" evidence="1">
    <location>
        <begin position="377"/>
        <end position="396"/>
    </location>
</feature>
<dbReference type="OrthoDB" id="29819at2"/>
<dbReference type="RefSeq" id="WP_119342480.1">
    <property type="nucleotide sequence ID" value="NZ_BJXL01000002.1"/>
</dbReference>
<feature type="domain" description="Periplasmic copper-binding protein NosD beta helix" evidence="2">
    <location>
        <begin position="129"/>
        <end position="298"/>
    </location>
</feature>
<dbReference type="Proteomes" id="UP000321197">
    <property type="component" value="Unassembled WGS sequence"/>
</dbReference>
<accession>A0A511QYE2</accession>
<dbReference type="InterPro" id="IPR011050">
    <property type="entry name" value="Pectin_lyase_fold/virulence"/>
</dbReference>
<evidence type="ECO:0000313" key="4">
    <source>
        <dbReference type="Proteomes" id="UP000321197"/>
    </source>
</evidence>
<dbReference type="InterPro" id="IPR007742">
    <property type="entry name" value="NosD_dom"/>
</dbReference>
<keyword evidence="1" id="KW-0472">Membrane</keyword>
<name>A0A511QYE2_9DEIN</name>
<dbReference type="AlphaFoldDB" id="A0A511QYE2"/>
<keyword evidence="1" id="KW-1133">Transmembrane helix</keyword>
<sequence>MLILHPPAPPPPLLPGQTVVLEAGVYRGPWEISTPGVRLVARPGAVLDAGGRGSGLLLSAPGIVVEGLEVRNVGPGDDFYEPDAALVMYRCAGCVARGLRAKGVTGGIRIEQSNGARVESSTISGTGVAPGLQTYRSDDVALLNNRISGFLDNLYVEYGERVVVEGNRVEAGERYGLHLMFTYQAQVRGNHSQRNRVGSALMHGAENQVEGNTFAQEVGPLRYGLLLQEEWKTVLKNNRFVQSTVGLLSLDSRDTRLDGNRFENNGTALLFARDTDQNTLFATGNTFVGNLHDLAVDDPKARVRLRGNAFDRAYPLPIPHLPSSSFALLAARQPDLSLLALSPGVVLWEAAEARVPGLRMLALADLEARPAARPTAGIAPGFVGLAFLSLLGGLWLRS</sequence>
<dbReference type="SUPFAM" id="SSF51126">
    <property type="entry name" value="Pectin lyase-like"/>
    <property type="match status" value="1"/>
</dbReference>
<protein>
    <submittedName>
        <fullName evidence="3">Carbohydrate-binding protein</fullName>
    </submittedName>
</protein>
<dbReference type="SMART" id="SM00710">
    <property type="entry name" value="PbH1"/>
    <property type="match status" value="5"/>
</dbReference>